<dbReference type="Proteomes" id="UP001209878">
    <property type="component" value="Unassembled WGS sequence"/>
</dbReference>
<dbReference type="EMBL" id="JAODUO010000351">
    <property type="protein sequence ID" value="KAK2182509.1"/>
    <property type="molecule type" value="Genomic_DNA"/>
</dbReference>
<proteinExistence type="predicted"/>
<comment type="caution">
    <text evidence="1">The sequence shown here is derived from an EMBL/GenBank/DDBJ whole genome shotgun (WGS) entry which is preliminary data.</text>
</comment>
<keyword evidence="2" id="KW-1185">Reference proteome</keyword>
<name>A0AAD9L379_RIDPI</name>
<reference evidence="1" key="1">
    <citation type="journal article" date="2023" name="Mol. Biol. Evol.">
        <title>Third-Generation Sequencing Reveals the Adaptive Role of the Epigenome in Three Deep-Sea Polychaetes.</title>
        <authorList>
            <person name="Perez M."/>
            <person name="Aroh O."/>
            <person name="Sun Y."/>
            <person name="Lan Y."/>
            <person name="Juniper S.K."/>
            <person name="Young C.R."/>
            <person name="Angers B."/>
            <person name="Qian P.Y."/>
        </authorList>
    </citation>
    <scope>NUCLEOTIDE SEQUENCE</scope>
    <source>
        <strain evidence="1">R07B-5</strain>
    </source>
</reference>
<gene>
    <name evidence="1" type="ORF">NP493_352g03042</name>
</gene>
<accession>A0AAD9L379</accession>
<organism evidence="1 2">
    <name type="scientific">Ridgeia piscesae</name>
    <name type="common">Tubeworm</name>
    <dbReference type="NCBI Taxonomy" id="27915"/>
    <lineage>
        <taxon>Eukaryota</taxon>
        <taxon>Metazoa</taxon>
        <taxon>Spiralia</taxon>
        <taxon>Lophotrochozoa</taxon>
        <taxon>Annelida</taxon>
        <taxon>Polychaeta</taxon>
        <taxon>Sedentaria</taxon>
        <taxon>Canalipalpata</taxon>
        <taxon>Sabellida</taxon>
        <taxon>Siboglinidae</taxon>
        <taxon>Ridgeia</taxon>
    </lineage>
</organism>
<sequence length="77" mass="7965">MHNSRLAVHTSPGGIRACALACVPECVICVHSSVSGSVPVYCEMIAASPWCIKRRLIVAVNEVGDSGACRLPAATTA</sequence>
<evidence type="ECO:0000313" key="1">
    <source>
        <dbReference type="EMBL" id="KAK2182509.1"/>
    </source>
</evidence>
<protein>
    <submittedName>
        <fullName evidence="1">Uncharacterized protein</fullName>
    </submittedName>
</protein>
<dbReference type="AlphaFoldDB" id="A0AAD9L379"/>
<evidence type="ECO:0000313" key="2">
    <source>
        <dbReference type="Proteomes" id="UP001209878"/>
    </source>
</evidence>